<dbReference type="RefSeq" id="WP_134423157.1">
    <property type="nucleotide sequence ID" value="NZ_SOHA01000005.1"/>
</dbReference>
<gene>
    <name evidence="2" type="ORF">E3T49_02450</name>
</gene>
<evidence type="ECO:0000313" key="2">
    <source>
        <dbReference type="EMBL" id="TFD33171.1"/>
    </source>
</evidence>
<evidence type="ECO:0000313" key="3">
    <source>
        <dbReference type="Proteomes" id="UP000297472"/>
    </source>
</evidence>
<feature type="domain" description="DUF222" evidence="1">
    <location>
        <begin position="57"/>
        <end position="331"/>
    </location>
</feature>
<keyword evidence="2" id="KW-0255">Endonuclease</keyword>
<proteinExistence type="predicted"/>
<dbReference type="CDD" id="cd00085">
    <property type="entry name" value="HNHc"/>
    <property type="match status" value="1"/>
</dbReference>
<dbReference type="InterPro" id="IPR003615">
    <property type="entry name" value="HNH_nuc"/>
</dbReference>
<dbReference type="InterPro" id="IPR003870">
    <property type="entry name" value="DUF222"/>
</dbReference>
<keyword evidence="3" id="KW-1185">Reference proteome</keyword>
<reference evidence="2 3" key="1">
    <citation type="submission" date="2019-03" db="EMBL/GenBank/DDBJ databases">
        <title>Genomics of glacier-inhabiting Cryobacterium strains.</title>
        <authorList>
            <person name="Liu Q."/>
            <person name="Xin Y.-H."/>
        </authorList>
    </citation>
    <scope>NUCLEOTIDE SEQUENCE [LARGE SCALE GENOMIC DNA]</scope>
    <source>
        <strain evidence="2 3">TMT1-51</strain>
    </source>
</reference>
<keyword evidence="2" id="KW-0378">Hydrolase</keyword>
<evidence type="ECO:0000259" key="1">
    <source>
        <dbReference type="Pfam" id="PF02720"/>
    </source>
</evidence>
<sequence>MSTSVGTTQEQLGLLFDAVAAADRVIARAFAMRSAAIDEARRFSEAHAGEIPLSPRSRWDRDEIASRELSSELAATLRLPEPTALNLLAESRALAEELPATREALQEGLISYRHAQVLVGQAWSIPAEGLPDFEAALLPAAQKLTVAKLKQKARVLRERLHPETITKRRARSILDRTSWVQAEPDGMATLHLTTGAEMVRSIFTRANDLAASLQGLEKQQCRENQRTLTQLRTDVLSDLLIDGVTPTGVGTGVRATVQITVSVMTLLGHSEEPGYLEGYGPISPETARDLASRAPSFTRILTHPETGVVLSVGRDRYKVPKRMRRFLRLRDETCRFVGCNRSAHGADLDHTHDWHLLGQTAVDNLAHLCTANHALKSETRWSVAQTPGGILTWTSPTGRDFVTEPANLLPTGPPLEEPPPF</sequence>
<dbReference type="AlphaFoldDB" id="A0A4Y8JWY4"/>
<keyword evidence="2" id="KW-0540">Nuclease</keyword>
<protein>
    <submittedName>
        <fullName evidence="2">HNH endonuclease</fullName>
    </submittedName>
</protein>
<comment type="caution">
    <text evidence="2">The sequence shown here is derived from an EMBL/GenBank/DDBJ whole genome shotgun (WGS) entry which is preliminary data.</text>
</comment>
<dbReference type="EMBL" id="SOHA01000005">
    <property type="protein sequence ID" value="TFD33171.1"/>
    <property type="molecule type" value="Genomic_DNA"/>
</dbReference>
<dbReference type="GO" id="GO:0004519">
    <property type="term" value="F:endonuclease activity"/>
    <property type="evidence" value="ECO:0007669"/>
    <property type="project" value="UniProtKB-KW"/>
</dbReference>
<dbReference type="Proteomes" id="UP000297472">
    <property type="component" value="Unassembled WGS sequence"/>
</dbReference>
<accession>A0A4Y8JWY4</accession>
<dbReference type="OrthoDB" id="3261064at2"/>
<organism evidence="2 3">
    <name type="scientific">Cryobacterium cryoconiti</name>
    <dbReference type="NCBI Taxonomy" id="1259239"/>
    <lineage>
        <taxon>Bacteria</taxon>
        <taxon>Bacillati</taxon>
        <taxon>Actinomycetota</taxon>
        <taxon>Actinomycetes</taxon>
        <taxon>Micrococcales</taxon>
        <taxon>Microbacteriaceae</taxon>
        <taxon>Cryobacterium</taxon>
    </lineage>
</organism>
<dbReference type="Pfam" id="PF02720">
    <property type="entry name" value="DUF222"/>
    <property type="match status" value="1"/>
</dbReference>
<name>A0A4Y8JWY4_9MICO</name>